<dbReference type="Gene3D" id="1.25.40.20">
    <property type="entry name" value="Ankyrin repeat-containing domain"/>
    <property type="match status" value="1"/>
</dbReference>
<dbReference type="Pfam" id="PF00023">
    <property type="entry name" value="Ank"/>
    <property type="match status" value="1"/>
</dbReference>
<evidence type="ECO:0008006" key="3">
    <source>
        <dbReference type="Google" id="ProtNLM"/>
    </source>
</evidence>
<dbReference type="RefSeq" id="XP_002340165.1">
    <property type="nucleotide sequence ID" value="XM_002340124.1"/>
</dbReference>
<gene>
    <name evidence="1" type="ORF">TSTA_062650</name>
</gene>
<accession>B8LXW3</accession>
<dbReference type="GeneID" id="8101061"/>
<evidence type="ECO:0000313" key="2">
    <source>
        <dbReference type="Proteomes" id="UP000001745"/>
    </source>
</evidence>
<sequence length="130" mass="14648">MHLIWEEQSWLIDAVCNGRLNAVRSFLDSGVNLNSYNVCGFRLLNLTMTMLRLPRGPVKTTPWSRAIHVAVEVGADVVLPVLEADRPLDIAVRDDAEDTALHVAMHPLWLKFRRRQIVRMLLAAGAPVRV</sequence>
<evidence type="ECO:0000313" key="1">
    <source>
        <dbReference type="EMBL" id="EED22778.1"/>
    </source>
</evidence>
<dbReference type="AlphaFoldDB" id="B8LXW3"/>
<dbReference type="HOGENOM" id="CLU_1939533_0_0_1"/>
<name>B8LXW3_TALSN</name>
<dbReference type="InterPro" id="IPR036770">
    <property type="entry name" value="Ankyrin_rpt-contain_sf"/>
</dbReference>
<proteinExistence type="predicted"/>
<dbReference type="InterPro" id="IPR002110">
    <property type="entry name" value="Ankyrin_rpt"/>
</dbReference>
<dbReference type="VEuPathDB" id="FungiDB:TSTA_062650"/>
<protein>
    <recommendedName>
        <fullName evidence="3">Ankyrin repeat-containing protein</fullName>
    </recommendedName>
</protein>
<dbReference type="EMBL" id="EQ962652">
    <property type="protein sequence ID" value="EED22778.1"/>
    <property type="molecule type" value="Genomic_DNA"/>
</dbReference>
<dbReference type="SUPFAM" id="SSF48403">
    <property type="entry name" value="Ankyrin repeat"/>
    <property type="match status" value="1"/>
</dbReference>
<reference evidence="2" key="1">
    <citation type="journal article" date="2015" name="Genome Announc.">
        <title>Genome sequence of the AIDS-associated pathogen Penicillium marneffei (ATCC18224) and its near taxonomic relative Talaromyces stipitatus (ATCC10500).</title>
        <authorList>
            <person name="Nierman W.C."/>
            <person name="Fedorova-Abrams N.D."/>
            <person name="Andrianopoulos A."/>
        </authorList>
    </citation>
    <scope>NUCLEOTIDE SEQUENCE [LARGE SCALE GENOMIC DNA]</scope>
    <source>
        <strain evidence="2">ATCC 10500 / CBS 375.48 / QM 6759 / NRRL 1006</strain>
    </source>
</reference>
<keyword evidence="2" id="KW-1185">Reference proteome</keyword>
<organism evidence="1 2">
    <name type="scientific">Talaromyces stipitatus (strain ATCC 10500 / CBS 375.48 / QM 6759 / NRRL 1006)</name>
    <name type="common">Penicillium stipitatum</name>
    <dbReference type="NCBI Taxonomy" id="441959"/>
    <lineage>
        <taxon>Eukaryota</taxon>
        <taxon>Fungi</taxon>
        <taxon>Dikarya</taxon>
        <taxon>Ascomycota</taxon>
        <taxon>Pezizomycotina</taxon>
        <taxon>Eurotiomycetes</taxon>
        <taxon>Eurotiomycetidae</taxon>
        <taxon>Eurotiales</taxon>
        <taxon>Trichocomaceae</taxon>
        <taxon>Talaromyces</taxon>
        <taxon>Talaromyces sect. Talaromyces</taxon>
    </lineage>
</organism>
<dbReference type="InParanoid" id="B8LXW3"/>
<dbReference type="Proteomes" id="UP000001745">
    <property type="component" value="Unassembled WGS sequence"/>
</dbReference>